<feature type="region of interest" description="Disordered" evidence="1">
    <location>
        <begin position="213"/>
        <end position="272"/>
    </location>
</feature>
<keyword evidence="2" id="KW-1133">Transmembrane helix</keyword>
<feature type="transmembrane region" description="Helical" evidence="2">
    <location>
        <begin position="77"/>
        <end position="98"/>
    </location>
</feature>
<feature type="transmembrane region" description="Helical" evidence="2">
    <location>
        <begin position="146"/>
        <end position="169"/>
    </location>
</feature>
<comment type="caution">
    <text evidence="3">The sequence shown here is derived from an EMBL/GenBank/DDBJ whole genome shotgun (WGS) entry which is preliminary data.</text>
</comment>
<evidence type="ECO:0000256" key="2">
    <source>
        <dbReference type="SAM" id="Phobius"/>
    </source>
</evidence>
<organism evidence="3 4">
    <name type="scientific">Cymbomonas tetramitiformis</name>
    <dbReference type="NCBI Taxonomy" id="36881"/>
    <lineage>
        <taxon>Eukaryota</taxon>
        <taxon>Viridiplantae</taxon>
        <taxon>Chlorophyta</taxon>
        <taxon>Pyramimonadophyceae</taxon>
        <taxon>Pyramimonadales</taxon>
        <taxon>Pyramimonadaceae</taxon>
        <taxon>Cymbomonas</taxon>
    </lineage>
</organism>
<protein>
    <recommendedName>
        <fullName evidence="5">Transmembrane protein</fullName>
    </recommendedName>
</protein>
<accession>A0AAE0KSX3</accession>
<feature type="compositionally biased region" description="Basic and acidic residues" evidence="1">
    <location>
        <begin position="237"/>
        <end position="249"/>
    </location>
</feature>
<dbReference type="AlphaFoldDB" id="A0AAE0KSX3"/>
<dbReference type="EMBL" id="LGRX02018604">
    <property type="protein sequence ID" value="KAK3259621.1"/>
    <property type="molecule type" value="Genomic_DNA"/>
</dbReference>
<reference evidence="3 4" key="1">
    <citation type="journal article" date="2015" name="Genome Biol. Evol.">
        <title>Comparative Genomics of a Bacterivorous Green Alga Reveals Evolutionary Causalities and Consequences of Phago-Mixotrophic Mode of Nutrition.</title>
        <authorList>
            <person name="Burns J.A."/>
            <person name="Paasch A."/>
            <person name="Narechania A."/>
            <person name="Kim E."/>
        </authorList>
    </citation>
    <scope>NUCLEOTIDE SEQUENCE [LARGE SCALE GENOMIC DNA]</scope>
    <source>
        <strain evidence="3 4">PLY_AMNH</strain>
    </source>
</reference>
<name>A0AAE0KSX3_9CHLO</name>
<keyword evidence="2" id="KW-0472">Membrane</keyword>
<keyword evidence="2" id="KW-0812">Transmembrane</keyword>
<evidence type="ECO:0000313" key="4">
    <source>
        <dbReference type="Proteomes" id="UP001190700"/>
    </source>
</evidence>
<evidence type="ECO:0000313" key="3">
    <source>
        <dbReference type="EMBL" id="KAK3259621.1"/>
    </source>
</evidence>
<evidence type="ECO:0008006" key="5">
    <source>
        <dbReference type="Google" id="ProtNLM"/>
    </source>
</evidence>
<dbReference type="Proteomes" id="UP001190700">
    <property type="component" value="Unassembled WGS sequence"/>
</dbReference>
<evidence type="ECO:0000256" key="1">
    <source>
        <dbReference type="SAM" id="MobiDB-lite"/>
    </source>
</evidence>
<feature type="transmembrane region" description="Helical" evidence="2">
    <location>
        <begin position="110"/>
        <end position="131"/>
    </location>
</feature>
<keyword evidence="4" id="KW-1185">Reference proteome</keyword>
<gene>
    <name evidence="3" type="ORF">CYMTET_31391</name>
</gene>
<sequence length="272" mass="29467">MPSKKARLRGRLCPRGVSVSFQRWIQSPAIGRRQRQLSTLDSKPGHWQASASAFQGDACSNPTGLQPPPPPGESWEVWMTIYLTAGVLLGMIILCCLTGRSLATGDNSPFQFAMFVALVLAATAFTAWQVYEQDWARAWADDEWQVALYVFIYTATAVVFFAVSLRMLFELWRRRENHQMNAPHPGNGAWGPPLGWPGAPGWGYFPPGGFVGDPVHGPPRGGELAMGPSSSNSGPRDPPDAAEPPKDDGAPADGRGGRARGRGGRRGKEAWG</sequence>
<proteinExistence type="predicted"/>